<evidence type="ECO:0000256" key="1">
    <source>
        <dbReference type="SAM" id="Phobius"/>
    </source>
</evidence>
<reference evidence="2" key="1">
    <citation type="journal article" date="2013" name="J. Plant Res.">
        <title>Effect of fungi and light on seed germination of three Opuntia species from semiarid lands of central Mexico.</title>
        <authorList>
            <person name="Delgado-Sanchez P."/>
            <person name="Jimenez-Bremont J.F."/>
            <person name="Guerrero-Gonzalez Mde L."/>
            <person name="Flores J."/>
        </authorList>
    </citation>
    <scope>NUCLEOTIDE SEQUENCE</scope>
    <source>
        <tissue evidence="2">Cladode</tissue>
    </source>
</reference>
<reference evidence="2" key="2">
    <citation type="submission" date="2020-07" db="EMBL/GenBank/DDBJ databases">
        <authorList>
            <person name="Vera ALvarez R."/>
            <person name="Arias-Moreno D.M."/>
            <person name="Jimenez-Jacinto V."/>
            <person name="Jimenez-Bremont J.F."/>
            <person name="Swaminathan K."/>
            <person name="Moose S.P."/>
            <person name="Guerrero-Gonzalez M.L."/>
            <person name="Marino-Ramirez L."/>
            <person name="Landsman D."/>
            <person name="Rodriguez-Kessler M."/>
            <person name="Delgado-Sanchez P."/>
        </authorList>
    </citation>
    <scope>NUCLEOTIDE SEQUENCE</scope>
    <source>
        <tissue evidence="2">Cladode</tissue>
    </source>
</reference>
<keyword evidence="1" id="KW-1133">Transmembrane helix</keyword>
<proteinExistence type="predicted"/>
<keyword evidence="1" id="KW-0812">Transmembrane</keyword>
<feature type="transmembrane region" description="Helical" evidence="1">
    <location>
        <begin position="82"/>
        <end position="102"/>
    </location>
</feature>
<evidence type="ECO:0000313" key="2">
    <source>
        <dbReference type="EMBL" id="MBA4616051.1"/>
    </source>
</evidence>
<keyword evidence="1" id="KW-0472">Membrane</keyword>
<dbReference type="AlphaFoldDB" id="A0A7C8YEA4"/>
<organism evidence="2">
    <name type="scientific">Opuntia streptacantha</name>
    <name type="common">Prickly pear cactus</name>
    <name type="synonym">Opuntia cardona</name>
    <dbReference type="NCBI Taxonomy" id="393608"/>
    <lineage>
        <taxon>Eukaryota</taxon>
        <taxon>Viridiplantae</taxon>
        <taxon>Streptophyta</taxon>
        <taxon>Embryophyta</taxon>
        <taxon>Tracheophyta</taxon>
        <taxon>Spermatophyta</taxon>
        <taxon>Magnoliopsida</taxon>
        <taxon>eudicotyledons</taxon>
        <taxon>Gunneridae</taxon>
        <taxon>Pentapetalae</taxon>
        <taxon>Caryophyllales</taxon>
        <taxon>Cactineae</taxon>
        <taxon>Cactaceae</taxon>
        <taxon>Opuntioideae</taxon>
        <taxon>Opuntia</taxon>
    </lineage>
</organism>
<accession>A0A7C8YEA4</accession>
<protein>
    <submittedName>
        <fullName evidence="2">Uncharacterized protein</fullName>
    </submittedName>
</protein>
<name>A0A7C8YEA4_OPUST</name>
<sequence length="103" mass="12361">MASSSVKCSLCSCWMLAIKLHLSSLSHSFEKYRFNIRFPPLPSRPWFLVCLSPIPPEFFTCKRFIYRLLCFRVKKRMWPSKFLVQLIVTQLLFLRSFLIDYIF</sequence>
<dbReference type="EMBL" id="GISG01009827">
    <property type="protein sequence ID" value="MBA4616051.1"/>
    <property type="molecule type" value="Transcribed_RNA"/>
</dbReference>